<dbReference type="AlphaFoldDB" id="A0AAD7TB16"/>
<keyword evidence="2" id="KW-1185">Reference proteome</keyword>
<proteinExistence type="predicted"/>
<evidence type="ECO:0000313" key="1">
    <source>
        <dbReference type="EMBL" id="KAJ8417650.1"/>
    </source>
</evidence>
<gene>
    <name evidence="1" type="ORF">AAFF_G00224930</name>
</gene>
<reference evidence="1" key="1">
    <citation type="journal article" date="2023" name="Science">
        <title>Genome structures resolve the early diversification of teleost fishes.</title>
        <authorList>
            <person name="Parey E."/>
            <person name="Louis A."/>
            <person name="Montfort J."/>
            <person name="Bouchez O."/>
            <person name="Roques C."/>
            <person name="Iampietro C."/>
            <person name="Lluch J."/>
            <person name="Castinel A."/>
            <person name="Donnadieu C."/>
            <person name="Desvignes T."/>
            <person name="Floi Bucao C."/>
            <person name="Jouanno E."/>
            <person name="Wen M."/>
            <person name="Mejri S."/>
            <person name="Dirks R."/>
            <person name="Jansen H."/>
            <person name="Henkel C."/>
            <person name="Chen W.J."/>
            <person name="Zahm M."/>
            <person name="Cabau C."/>
            <person name="Klopp C."/>
            <person name="Thompson A.W."/>
            <person name="Robinson-Rechavi M."/>
            <person name="Braasch I."/>
            <person name="Lecointre G."/>
            <person name="Bobe J."/>
            <person name="Postlethwait J.H."/>
            <person name="Berthelot C."/>
            <person name="Roest Crollius H."/>
            <person name="Guiguen Y."/>
        </authorList>
    </citation>
    <scope>NUCLEOTIDE SEQUENCE</scope>
    <source>
        <strain evidence="1">NC1722</strain>
    </source>
</reference>
<protein>
    <submittedName>
        <fullName evidence="1">Uncharacterized protein</fullName>
    </submittedName>
</protein>
<sequence>MTAGACVESAFGPRMFPRASHSSSSAFLTPRGPCTALYKSCAESALTTAAACHPAHTATRWGDPLPHYN</sequence>
<dbReference type="EMBL" id="JAINUG010000003">
    <property type="protein sequence ID" value="KAJ8417650.1"/>
    <property type="molecule type" value="Genomic_DNA"/>
</dbReference>
<dbReference type="Proteomes" id="UP001221898">
    <property type="component" value="Unassembled WGS sequence"/>
</dbReference>
<organism evidence="1 2">
    <name type="scientific">Aldrovandia affinis</name>
    <dbReference type="NCBI Taxonomy" id="143900"/>
    <lineage>
        <taxon>Eukaryota</taxon>
        <taxon>Metazoa</taxon>
        <taxon>Chordata</taxon>
        <taxon>Craniata</taxon>
        <taxon>Vertebrata</taxon>
        <taxon>Euteleostomi</taxon>
        <taxon>Actinopterygii</taxon>
        <taxon>Neopterygii</taxon>
        <taxon>Teleostei</taxon>
        <taxon>Notacanthiformes</taxon>
        <taxon>Halosauridae</taxon>
        <taxon>Aldrovandia</taxon>
    </lineage>
</organism>
<accession>A0AAD7TB16</accession>
<name>A0AAD7TB16_9TELE</name>
<comment type="caution">
    <text evidence="1">The sequence shown here is derived from an EMBL/GenBank/DDBJ whole genome shotgun (WGS) entry which is preliminary data.</text>
</comment>
<evidence type="ECO:0000313" key="2">
    <source>
        <dbReference type="Proteomes" id="UP001221898"/>
    </source>
</evidence>